<sequence>MPRWMPVYEDDMTHWLWDNAQRYQWWLEIRFRAAKTPGMRYVGDTNIRIRVTYGEWPVTIAYLGTRWHADERAVVSFLEALEEDGLITRRKSGLITVISVCGFEKYCFNMANDGTNTTCHNSGIEPQMLPQDNMSDEEPIGMTIETQEETANQTQDRTLAYLDKRNNIKELFIESKRAHEEEFLEKLKKSDTALTEMAKSLHCEVADLIPLADDFSNATISTEDWHSTFSAFKKHFLNWARLRLKTTKNEIPTKNQPERGYNPNAGRRRGPITPDCGLIED</sequence>
<dbReference type="EMBL" id="JBCLPP010000061">
    <property type="protein sequence ID" value="MEY8246607.1"/>
    <property type="molecule type" value="Genomic_DNA"/>
</dbReference>
<reference evidence="2 3" key="1">
    <citation type="submission" date="2024-03" db="EMBL/GenBank/DDBJ databases">
        <title>Mouse gut bacterial collection (mGBC) of GemPharmatech.</title>
        <authorList>
            <person name="He Y."/>
            <person name="Dong L."/>
            <person name="Wu D."/>
            <person name="Gao X."/>
            <person name="Lin Z."/>
        </authorList>
    </citation>
    <scope>NUCLEOTIDE SEQUENCE [LARGE SCALE GENOMIC DNA]</scope>
    <source>
        <strain evidence="2 3">54-13</strain>
    </source>
</reference>
<keyword evidence="3" id="KW-1185">Reference proteome</keyword>
<evidence type="ECO:0000313" key="3">
    <source>
        <dbReference type="Proteomes" id="UP001565200"/>
    </source>
</evidence>
<proteinExistence type="predicted"/>
<organism evidence="2 3">
    <name type="scientific">Heminiphilus faecis</name>
    <dbReference type="NCBI Taxonomy" id="2601703"/>
    <lineage>
        <taxon>Bacteria</taxon>
        <taxon>Pseudomonadati</taxon>
        <taxon>Bacteroidota</taxon>
        <taxon>Bacteroidia</taxon>
        <taxon>Bacteroidales</taxon>
        <taxon>Muribaculaceae</taxon>
        <taxon>Heminiphilus</taxon>
    </lineage>
</organism>
<feature type="region of interest" description="Disordered" evidence="1">
    <location>
        <begin position="250"/>
        <end position="281"/>
    </location>
</feature>
<comment type="caution">
    <text evidence="2">The sequence shown here is derived from an EMBL/GenBank/DDBJ whole genome shotgun (WGS) entry which is preliminary data.</text>
</comment>
<evidence type="ECO:0000313" key="2">
    <source>
        <dbReference type="EMBL" id="MEY8246607.1"/>
    </source>
</evidence>
<name>A0ABV4D3R0_9BACT</name>
<protein>
    <submittedName>
        <fullName evidence="2">Uncharacterized protein</fullName>
    </submittedName>
</protein>
<dbReference type="Proteomes" id="UP001565200">
    <property type="component" value="Unassembled WGS sequence"/>
</dbReference>
<accession>A0ABV4D3R0</accession>
<evidence type="ECO:0000256" key="1">
    <source>
        <dbReference type="SAM" id="MobiDB-lite"/>
    </source>
</evidence>
<dbReference type="RefSeq" id="WP_369864011.1">
    <property type="nucleotide sequence ID" value="NZ_JBCLPP010000061.1"/>
</dbReference>
<gene>
    <name evidence="2" type="ORF">AAK873_13445</name>
</gene>